<reference evidence="1 2" key="1">
    <citation type="submission" date="2006-02" db="EMBL/GenBank/DDBJ databases">
        <authorList>
            <person name="Amann R."/>
            <person name="Ferriera S."/>
            <person name="Johnson J."/>
            <person name="Kravitz S."/>
            <person name="Halpern A."/>
            <person name="Remington K."/>
            <person name="Beeson K."/>
            <person name="Tran B."/>
            <person name="Rogers Y.-H."/>
            <person name="Friedman R."/>
            <person name="Venter J.C."/>
        </authorList>
    </citation>
    <scope>NUCLEOTIDE SEQUENCE [LARGE SCALE GENOMIC DNA]</scope>
    <source>
        <strain evidence="1 2">DSM 3645</strain>
    </source>
</reference>
<dbReference type="Proteomes" id="UP000004358">
    <property type="component" value="Unassembled WGS sequence"/>
</dbReference>
<proteinExistence type="predicted"/>
<dbReference type="EMBL" id="AANZ01000014">
    <property type="protein sequence ID" value="EAQ79375.1"/>
    <property type="molecule type" value="Genomic_DNA"/>
</dbReference>
<dbReference type="HOGENOM" id="CLU_2767623_0_0_0"/>
<gene>
    <name evidence="1" type="ORF">DSM3645_02828</name>
</gene>
<organism evidence="1 2">
    <name type="scientific">Blastopirellula marina DSM 3645</name>
    <dbReference type="NCBI Taxonomy" id="314230"/>
    <lineage>
        <taxon>Bacteria</taxon>
        <taxon>Pseudomonadati</taxon>
        <taxon>Planctomycetota</taxon>
        <taxon>Planctomycetia</taxon>
        <taxon>Pirellulales</taxon>
        <taxon>Pirellulaceae</taxon>
        <taxon>Blastopirellula</taxon>
    </lineage>
</organism>
<accession>A3ZVM9</accession>
<evidence type="ECO:0000313" key="1">
    <source>
        <dbReference type="EMBL" id="EAQ79375.1"/>
    </source>
</evidence>
<sequence length="69" mass="7450">MRQGSFPIAPAPLSVASQIWDRANCRVMPSALPVPSLGRMASPSSLSPVPNLGRSKWEDFDAKSKLVIE</sequence>
<name>A3ZVM9_9BACT</name>
<protein>
    <submittedName>
        <fullName evidence="1">Uncharacterized protein</fullName>
    </submittedName>
</protein>
<dbReference type="AlphaFoldDB" id="A3ZVM9"/>
<evidence type="ECO:0000313" key="2">
    <source>
        <dbReference type="Proteomes" id="UP000004358"/>
    </source>
</evidence>
<comment type="caution">
    <text evidence="1">The sequence shown here is derived from an EMBL/GenBank/DDBJ whole genome shotgun (WGS) entry which is preliminary data.</text>
</comment>